<evidence type="ECO:0000256" key="2">
    <source>
        <dbReference type="RuleBase" id="RU003567"/>
    </source>
</evidence>
<dbReference type="GO" id="GO:0006515">
    <property type="term" value="P:protein quality control for misfolded or incompletely synthesized proteins"/>
    <property type="evidence" value="ECO:0007669"/>
    <property type="project" value="TreeGrafter"/>
</dbReference>
<dbReference type="PANTHER" id="PTHR10381">
    <property type="entry name" value="ATP-DEPENDENT CLP PROTEASE PROTEOLYTIC SUBUNIT"/>
    <property type="match status" value="1"/>
</dbReference>
<protein>
    <recommendedName>
        <fullName evidence="2">ATP-dependent Clp protease proteolytic subunit</fullName>
    </recommendedName>
</protein>
<evidence type="ECO:0000256" key="3">
    <source>
        <dbReference type="SAM" id="MobiDB-lite"/>
    </source>
</evidence>
<organism evidence="4 5">
    <name type="scientific">Actinoallomurus iriomotensis</name>
    <dbReference type="NCBI Taxonomy" id="478107"/>
    <lineage>
        <taxon>Bacteria</taxon>
        <taxon>Bacillati</taxon>
        <taxon>Actinomycetota</taxon>
        <taxon>Actinomycetes</taxon>
        <taxon>Streptosporangiales</taxon>
        <taxon>Thermomonosporaceae</taxon>
        <taxon>Actinoallomurus</taxon>
    </lineage>
</organism>
<comment type="caution">
    <text evidence="4">The sequence shown here is derived from an EMBL/GenBank/DDBJ whole genome shotgun (WGS) entry which is preliminary data.</text>
</comment>
<reference evidence="4" key="1">
    <citation type="submission" date="2023-03" db="EMBL/GenBank/DDBJ databases">
        <title>Actinoallomurus iriomotensis NBRC 103681.</title>
        <authorList>
            <person name="Ichikawa N."/>
            <person name="Sato H."/>
            <person name="Tonouchi N."/>
        </authorList>
    </citation>
    <scope>NUCLEOTIDE SEQUENCE</scope>
    <source>
        <strain evidence="4">NBRC 103681</strain>
    </source>
</reference>
<dbReference type="GO" id="GO:0004176">
    <property type="term" value="F:ATP-dependent peptidase activity"/>
    <property type="evidence" value="ECO:0007669"/>
    <property type="project" value="InterPro"/>
</dbReference>
<accession>A0A9W6RX62</accession>
<evidence type="ECO:0000313" key="4">
    <source>
        <dbReference type="EMBL" id="GLY81762.1"/>
    </source>
</evidence>
<dbReference type="AlphaFoldDB" id="A0A9W6RX62"/>
<gene>
    <name evidence="4" type="primary">clpP</name>
    <name evidence="4" type="ORF">Airi01_100290</name>
</gene>
<dbReference type="PANTHER" id="PTHR10381:SF11">
    <property type="entry name" value="ATP-DEPENDENT CLP PROTEASE PROTEOLYTIC SUBUNIT, MITOCHONDRIAL"/>
    <property type="match status" value="1"/>
</dbReference>
<dbReference type="PRINTS" id="PR00127">
    <property type="entry name" value="CLPPROTEASEP"/>
</dbReference>
<comment type="similarity">
    <text evidence="1 2">Belongs to the peptidase S14 family.</text>
</comment>
<keyword evidence="4" id="KW-0645">Protease</keyword>
<evidence type="ECO:0000313" key="5">
    <source>
        <dbReference type="Proteomes" id="UP001165135"/>
    </source>
</evidence>
<feature type="compositionally biased region" description="Basic and acidic residues" evidence="3">
    <location>
        <begin position="17"/>
        <end position="30"/>
    </location>
</feature>
<dbReference type="Gene3D" id="3.90.226.10">
    <property type="entry name" value="2-enoyl-CoA Hydratase, Chain A, domain 1"/>
    <property type="match status" value="1"/>
</dbReference>
<dbReference type="Pfam" id="PF00574">
    <property type="entry name" value="CLP_protease"/>
    <property type="match status" value="1"/>
</dbReference>
<name>A0A9W6RX62_9ACTN</name>
<dbReference type="GO" id="GO:0051117">
    <property type="term" value="F:ATPase binding"/>
    <property type="evidence" value="ECO:0007669"/>
    <property type="project" value="TreeGrafter"/>
</dbReference>
<feature type="region of interest" description="Disordered" evidence="3">
    <location>
        <begin position="1"/>
        <end position="33"/>
    </location>
</feature>
<dbReference type="GO" id="GO:0004252">
    <property type="term" value="F:serine-type endopeptidase activity"/>
    <property type="evidence" value="ECO:0007669"/>
    <property type="project" value="InterPro"/>
</dbReference>
<sequence length="211" mass="22856">MVTMTMPSFPPEFPWEPSRREPQGDPRDLPQRGAYAGPSAADLLYDRRIVLANGRIDGDLATDLSARLIMLDGSGDEPIALHLRAPDADLEAAFAVADTMGVLSCAVNVVVIGQAGGPALLILAAGRSREMTPHATLLLTEPRTETGGAASDVAIREEEHRRKVDAFYLRLAEVTGREVDEVREDAREGRMFTAEQAREYGLIHAIAGNRP</sequence>
<keyword evidence="4" id="KW-0378">Hydrolase</keyword>
<dbReference type="EMBL" id="BSTJ01000022">
    <property type="protein sequence ID" value="GLY81762.1"/>
    <property type="molecule type" value="Genomic_DNA"/>
</dbReference>
<dbReference type="GO" id="GO:0009368">
    <property type="term" value="C:endopeptidase Clp complex"/>
    <property type="evidence" value="ECO:0007669"/>
    <property type="project" value="TreeGrafter"/>
</dbReference>
<proteinExistence type="inferred from homology"/>
<evidence type="ECO:0000256" key="1">
    <source>
        <dbReference type="ARBA" id="ARBA00007039"/>
    </source>
</evidence>
<dbReference type="CDD" id="cd07017">
    <property type="entry name" value="S14_ClpP_2"/>
    <property type="match status" value="1"/>
</dbReference>
<dbReference type="InterPro" id="IPR029045">
    <property type="entry name" value="ClpP/crotonase-like_dom_sf"/>
</dbReference>
<dbReference type="InterPro" id="IPR023562">
    <property type="entry name" value="ClpP/TepA"/>
</dbReference>
<dbReference type="SUPFAM" id="SSF52096">
    <property type="entry name" value="ClpP/crotonase"/>
    <property type="match status" value="1"/>
</dbReference>
<dbReference type="Proteomes" id="UP001165135">
    <property type="component" value="Unassembled WGS sequence"/>
</dbReference>
<dbReference type="InterPro" id="IPR001907">
    <property type="entry name" value="ClpP"/>
</dbReference>